<keyword evidence="1" id="KW-0812">Transmembrane</keyword>
<dbReference type="EMBL" id="JACJIP010000002">
    <property type="protein sequence ID" value="MBA9084065.1"/>
    <property type="molecule type" value="Genomic_DNA"/>
</dbReference>
<reference evidence="2 3" key="1">
    <citation type="submission" date="2020-08" db="EMBL/GenBank/DDBJ databases">
        <title>Genomic Encyclopedia of Type Strains, Phase III (KMG-III): the genomes of soil and plant-associated and newly described type strains.</title>
        <authorList>
            <person name="Whitman W."/>
        </authorList>
    </citation>
    <scope>NUCLEOTIDE SEQUENCE [LARGE SCALE GENOMIC DNA]</scope>
    <source>
        <strain evidence="2 3">CECT 8693</strain>
    </source>
</reference>
<proteinExistence type="predicted"/>
<dbReference type="AlphaFoldDB" id="A0A7W3XQ42"/>
<gene>
    <name evidence="2" type="ORF">FHR92_000519</name>
</gene>
<comment type="caution">
    <text evidence="2">The sequence shown here is derived from an EMBL/GenBank/DDBJ whole genome shotgun (WGS) entry which is preliminary data.</text>
</comment>
<feature type="transmembrane region" description="Helical" evidence="1">
    <location>
        <begin position="224"/>
        <end position="243"/>
    </location>
</feature>
<keyword evidence="1" id="KW-0472">Membrane</keyword>
<protein>
    <submittedName>
        <fullName evidence="2">Uncharacterized protein</fullName>
    </submittedName>
</protein>
<feature type="transmembrane region" description="Helical" evidence="1">
    <location>
        <begin position="580"/>
        <end position="599"/>
    </location>
</feature>
<evidence type="ECO:0000313" key="2">
    <source>
        <dbReference type="EMBL" id="MBA9084065.1"/>
    </source>
</evidence>
<evidence type="ECO:0000313" key="3">
    <source>
        <dbReference type="Proteomes" id="UP000567067"/>
    </source>
</evidence>
<dbReference type="Proteomes" id="UP000567067">
    <property type="component" value="Unassembled WGS sequence"/>
</dbReference>
<keyword evidence="1" id="KW-1133">Transmembrane helix</keyword>
<evidence type="ECO:0000256" key="1">
    <source>
        <dbReference type="SAM" id="Phobius"/>
    </source>
</evidence>
<feature type="transmembrane region" description="Helical" evidence="1">
    <location>
        <begin position="186"/>
        <end position="204"/>
    </location>
</feature>
<dbReference type="RefSeq" id="WP_246334040.1">
    <property type="nucleotide sequence ID" value="NZ_JACJIP010000002.1"/>
</dbReference>
<feature type="transmembrane region" description="Helical" evidence="1">
    <location>
        <begin position="313"/>
        <end position="332"/>
    </location>
</feature>
<feature type="transmembrane region" description="Helical" evidence="1">
    <location>
        <begin position="43"/>
        <end position="63"/>
    </location>
</feature>
<feature type="transmembrane region" description="Helical" evidence="1">
    <location>
        <begin position="429"/>
        <end position="449"/>
    </location>
</feature>
<organism evidence="2 3">
    <name type="scientific">Fontibacillus solani</name>
    <dbReference type="NCBI Taxonomy" id="1572857"/>
    <lineage>
        <taxon>Bacteria</taxon>
        <taxon>Bacillati</taxon>
        <taxon>Bacillota</taxon>
        <taxon>Bacilli</taxon>
        <taxon>Bacillales</taxon>
        <taxon>Paenibacillaceae</taxon>
        <taxon>Fontibacillus</taxon>
    </lineage>
</organism>
<sequence length="612" mass="71394">MAILHLYDEFRLRRQTMKVSYILVCSFGAVIAILVILNPSVVFLMTLLLTAVVIHGLLLEGYVNRVEHKLLEQMLQFMSAIRHAYHRHGMIADAIDEAGETTGEEMSRHAYRIHEALTDTTPDEALEKYYETAPNRFLKAFAGISRLVMEFGDRKSKERGSLYLRGIASLTGEIQLDLLRRTKLDYLLKGLNFIALIPIFFAKPVEVWARNNFPLMDQFYLSKAGMVVKIGLFVIILFCYILLQKLKGEEETSYRGDLQKIRWESKVYKWLIVRKAVYYFSPKPASASYDRIRNLLRDSNQTILFEWLQIRRLVMFLASVLFTISLCTVLHLQSRVWIMNEPPASYTFFGTLSDEDAVIAKEDATMDTEIMKELGMSDRSTNEEVTKAANYVMTENQKRLTEEQMKGAVFRVMSKLDRWNNEYVKWCEVLLSLLAGVIGYQIPVWVLMFQKKIRFMDMKHEVYQYQTVIAVLRELERISVEEILEWIHTYAVIFKVPIQKCLLHFGHGGEEALKQLKDEVALEEFKNIVDKLLLANEKITVAQAFDDLDSEMAYHFEKRRIDYEKTLDVKSNLGRMIGFTPMYCLVFAYLVIPLIWMSFKQMDFYFDQIQNL</sequence>
<keyword evidence="3" id="KW-1185">Reference proteome</keyword>
<feature type="transmembrane region" description="Helical" evidence="1">
    <location>
        <begin position="20"/>
        <end position="37"/>
    </location>
</feature>
<accession>A0A7W3XQ42</accession>
<name>A0A7W3XQ42_9BACL</name>